<feature type="transmembrane region" description="Helical" evidence="1">
    <location>
        <begin position="887"/>
        <end position="907"/>
    </location>
</feature>
<dbReference type="Gene3D" id="1.20.1640.10">
    <property type="entry name" value="Multidrug efflux transporter AcrB transmembrane domain"/>
    <property type="match status" value="2"/>
</dbReference>
<dbReference type="Gene3D" id="3.30.2090.10">
    <property type="entry name" value="Multidrug efflux transporter AcrB TolC docking domain, DN and DC subdomains"/>
    <property type="match status" value="2"/>
</dbReference>
<evidence type="ECO:0000313" key="3">
    <source>
        <dbReference type="Proteomes" id="UP000030661"/>
    </source>
</evidence>
<name>A0A081BTN3_VECG1</name>
<proteinExistence type="predicted"/>
<feature type="transmembrane region" description="Helical" evidence="1">
    <location>
        <begin position="857"/>
        <end position="875"/>
    </location>
</feature>
<dbReference type="PANTHER" id="PTHR32063:SF0">
    <property type="entry name" value="SWARMING MOTILITY PROTEIN SWRC"/>
    <property type="match status" value="1"/>
</dbReference>
<keyword evidence="1" id="KW-0472">Membrane</keyword>
<organism evidence="2">
    <name type="scientific">Vecturithrix granuli</name>
    <dbReference type="NCBI Taxonomy" id="1499967"/>
    <lineage>
        <taxon>Bacteria</taxon>
        <taxon>Candidatus Moduliflexota</taxon>
        <taxon>Candidatus Vecturitrichia</taxon>
        <taxon>Candidatus Vecturitrichales</taxon>
        <taxon>Candidatus Vecturitrichaceae</taxon>
        <taxon>Candidatus Vecturithrix</taxon>
    </lineage>
</organism>
<dbReference type="GO" id="GO:0042910">
    <property type="term" value="F:xenobiotic transmembrane transporter activity"/>
    <property type="evidence" value="ECO:0007669"/>
    <property type="project" value="TreeGrafter"/>
</dbReference>
<feature type="transmembrane region" description="Helical" evidence="1">
    <location>
        <begin position="385"/>
        <end position="409"/>
    </location>
</feature>
<dbReference type="InterPro" id="IPR027463">
    <property type="entry name" value="AcrB_DN_DC_subdom"/>
</dbReference>
<feature type="transmembrane region" description="Helical" evidence="1">
    <location>
        <begin position="531"/>
        <end position="551"/>
    </location>
</feature>
<dbReference type="SUPFAM" id="SSF82714">
    <property type="entry name" value="Multidrug efflux transporter AcrB TolC docking domain, DN and DC subdomains"/>
    <property type="match status" value="2"/>
</dbReference>
<dbReference type="InterPro" id="IPR001036">
    <property type="entry name" value="Acrflvin-R"/>
</dbReference>
<dbReference type="Gene3D" id="3.30.70.1440">
    <property type="entry name" value="Multidrug efflux transporter AcrB pore domain"/>
    <property type="match status" value="1"/>
</dbReference>
<dbReference type="Gene3D" id="3.30.70.1320">
    <property type="entry name" value="Multidrug efflux transporter AcrB pore domain like"/>
    <property type="match status" value="1"/>
</dbReference>
<accession>A0A081BTN3</accession>
<evidence type="ECO:0000256" key="1">
    <source>
        <dbReference type="SAM" id="Phobius"/>
    </source>
</evidence>
<gene>
    <name evidence="2" type="ORF">U27_02645</name>
</gene>
<dbReference type="STRING" id="1499967.U27_02645"/>
<reference evidence="2" key="1">
    <citation type="journal article" date="2015" name="PeerJ">
        <title>First genomic representation of candidate bacterial phylum KSB3 points to enhanced environmental sensing as a trigger of wastewater bulking.</title>
        <authorList>
            <person name="Sekiguchi Y."/>
            <person name="Ohashi A."/>
            <person name="Parks D.H."/>
            <person name="Yamauchi T."/>
            <person name="Tyson G.W."/>
            <person name="Hugenholtz P."/>
        </authorList>
    </citation>
    <scope>NUCLEOTIDE SEQUENCE [LARGE SCALE GENOMIC DNA]</scope>
</reference>
<keyword evidence="3" id="KW-1185">Reference proteome</keyword>
<dbReference type="Proteomes" id="UP000030661">
    <property type="component" value="Unassembled WGS sequence"/>
</dbReference>
<feature type="transmembrane region" description="Helical" evidence="1">
    <location>
        <begin position="430"/>
        <end position="450"/>
    </location>
</feature>
<feature type="transmembrane region" description="Helical" evidence="1">
    <location>
        <begin position="359"/>
        <end position="379"/>
    </location>
</feature>
<keyword evidence="1" id="KW-0812">Transmembrane</keyword>
<keyword evidence="1" id="KW-1133">Transmembrane helix</keyword>
<dbReference type="PRINTS" id="PR00702">
    <property type="entry name" value="ACRIFLAVINRP"/>
</dbReference>
<dbReference type="SUPFAM" id="SSF82693">
    <property type="entry name" value="Multidrug efflux transporter AcrB pore domain, PN1, PN2, PC1 and PC2 subdomains"/>
    <property type="match status" value="3"/>
</dbReference>
<dbReference type="GO" id="GO:0005886">
    <property type="term" value="C:plasma membrane"/>
    <property type="evidence" value="ECO:0007669"/>
    <property type="project" value="TreeGrafter"/>
</dbReference>
<protein>
    <submittedName>
        <fullName evidence="2">Acriflavin resistance protein</fullName>
    </submittedName>
</protein>
<dbReference type="Gene3D" id="3.30.70.1430">
    <property type="entry name" value="Multidrug efflux transporter AcrB pore domain"/>
    <property type="match status" value="2"/>
</dbReference>
<sequence>MQLSKFSIRRSVTTTMIYLIVVGFGIFSLTQLKIDLFPDLSFPVIAVITNYRGVGPEDIENLVTRPLEGAVSATQNIETVTSQSLEGASLIILEFAWGTDMDVAETDVRNRIDLVRDALPDEADEPLVVAFDPSLMPVMYLSLSSPNLGSTELRNLAEDKVQPLLERVPGVASLQIIGGLQRQINIKLNPLLLAAYRLSPDDVVTTLRGQAGLFPAGKIETSTRKFNLRLYSEFRSIEAIRETVLKLQDGLPVLVKDVAEVEDGYQELLMDVRVNAKSGIALLVSKQSDANTVQTATRIKEALPGITALLPQGTRFSTIFDQSEFILLSVGNLSSTATIAFVLAVLVIYIFLRNWRGSFIIGVAIPISVITTFGVLMLADLTLNVISMAGLALAIGMLVDNSIVALENIYRHREMGKSIILAADEGASEVGMPIIASTLTTLAVFVPVLFVPGITGQLFRDMVITISFSLSVSLLVALTLVPMLSSKILHVYSAAEKARQGWFKRLLDRLFDQGLTRVYSAILHWAIHHKLIVIVLVIAAFIGSLLLIPSLGGDFMPRNDEGMIEFNVDMAAGTPLTVLRQMALRVEQIIAEETPERDSLFVNFGEQEGFGAMGGGTSSTIHAVIRLTPLSERERSQFAIEDRLRERLAELPGVSFTIEQHQGMGMGGKAIEVKIIGYDLDRARVIANQIKIKMEQVKGFVDVELNVTESLPQLQVHLNQNILNDFHLSGLQVASIVSTAIEGKTAVTYREAGDEYNVNVRLAPQYRENREALGELLIPVPAGTMVPLRQLGVVQEALSPPTIFRENQDRYISVGCNLSGIDLSHATQAVRAILADTPIPSDFTVVIGGNAEDQQEANMYLGIAFMVAVALVYMVMASQFESLVDPFIIMFTVPLSVIGVLGFLFLTNTTLSVMALVGMVMLVGIVVNNGIVLVDYINQLRARGEELYQAVEDCGAARLRPVLMTALTTILSMVPLALEIGSGSESWSPLARAVIGGLSTTTLLTLIVIPVMYILSEHFGERIRKLLMHTRQDHRFQQGPAEQPE</sequence>
<feature type="transmembrane region" description="Helical" evidence="1">
    <location>
        <begin position="12"/>
        <end position="32"/>
    </location>
</feature>
<dbReference type="PANTHER" id="PTHR32063">
    <property type="match status" value="1"/>
</dbReference>
<feature type="transmembrane region" description="Helical" evidence="1">
    <location>
        <begin position="990"/>
        <end position="1015"/>
    </location>
</feature>
<dbReference type="HOGENOM" id="CLU_002755_1_2_0"/>
<dbReference type="AlphaFoldDB" id="A0A081BTN3"/>
<dbReference type="SUPFAM" id="SSF82866">
    <property type="entry name" value="Multidrug efflux transporter AcrB transmembrane domain"/>
    <property type="match status" value="2"/>
</dbReference>
<feature type="transmembrane region" description="Helical" evidence="1">
    <location>
        <begin position="959"/>
        <end position="978"/>
    </location>
</feature>
<feature type="transmembrane region" description="Helical" evidence="1">
    <location>
        <begin position="325"/>
        <end position="352"/>
    </location>
</feature>
<dbReference type="Pfam" id="PF00873">
    <property type="entry name" value="ACR_tran"/>
    <property type="match status" value="1"/>
</dbReference>
<feature type="transmembrane region" description="Helical" evidence="1">
    <location>
        <begin position="913"/>
        <end position="938"/>
    </location>
</feature>
<evidence type="ECO:0000313" key="2">
    <source>
        <dbReference type="EMBL" id="GAK55688.1"/>
    </source>
</evidence>
<dbReference type="eggNOG" id="COG0841">
    <property type="taxonomic scope" value="Bacteria"/>
</dbReference>
<dbReference type="EMBL" id="DF820464">
    <property type="protein sequence ID" value="GAK55688.1"/>
    <property type="molecule type" value="Genomic_DNA"/>
</dbReference>
<feature type="transmembrane region" description="Helical" evidence="1">
    <location>
        <begin position="462"/>
        <end position="484"/>
    </location>
</feature>